<proteinExistence type="predicted"/>
<sequence length="256" mass="27403">MRAYTDTELMISRAAQELENGDTTLVGVGVPNLACNLAKRTHAPDLEMIYESGTIGSDPSRLPLSIGDPVLATNARSVVPMTKGFGYYLQAGRIDVGFLGGAQIDRWGNINSTVIGEYDDPAVRLPGSGGACEIASNTDRTIIIAPHSERRFPAEVDFVTSPGYVGGRENRESLGLRGGPEAVITDKAVMRFDDDGEMIVASLHPNVSKTDVRNATGWDVQFSADLGETRTPTDDEIDLIRNDLDPDGIYTGGDGD</sequence>
<protein>
    <submittedName>
        <fullName evidence="2">CoA-transferase subunit beta</fullName>
    </submittedName>
</protein>
<evidence type="ECO:0000313" key="3">
    <source>
        <dbReference type="Proteomes" id="UP000281431"/>
    </source>
</evidence>
<dbReference type="OrthoDB" id="9252at2157"/>
<feature type="compositionally biased region" description="Basic and acidic residues" evidence="1">
    <location>
        <begin position="229"/>
        <end position="244"/>
    </location>
</feature>
<dbReference type="PANTHER" id="PTHR43293:SF3">
    <property type="entry name" value="CHOLESTEROL RING-CLEAVING HYDROLASE IPDB SUBUNIT"/>
    <property type="match status" value="1"/>
</dbReference>
<feature type="region of interest" description="Disordered" evidence="1">
    <location>
        <begin position="229"/>
        <end position="256"/>
    </location>
</feature>
<dbReference type="AlphaFoldDB" id="A0A3N6MLL2"/>
<dbReference type="PANTHER" id="PTHR43293">
    <property type="entry name" value="ACETATE COA-TRANSFERASE YDIF"/>
    <property type="match status" value="1"/>
</dbReference>
<dbReference type="SUPFAM" id="SSF100950">
    <property type="entry name" value="NagB/RpiA/CoA transferase-like"/>
    <property type="match status" value="1"/>
</dbReference>
<evidence type="ECO:0000313" key="2">
    <source>
        <dbReference type="EMBL" id="RQH02365.1"/>
    </source>
</evidence>
<dbReference type="Proteomes" id="UP000281431">
    <property type="component" value="Unassembled WGS sequence"/>
</dbReference>
<dbReference type="Gene3D" id="3.40.1080.10">
    <property type="entry name" value="Glutaconate Coenzyme A-transferase"/>
    <property type="match status" value="1"/>
</dbReference>
<dbReference type="Pfam" id="PF01144">
    <property type="entry name" value="CoA_trans"/>
    <property type="match status" value="1"/>
</dbReference>
<evidence type="ECO:0000256" key="1">
    <source>
        <dbReference type="SAM" id="MobiDB-lite"/>
    </source>
</evidence>
<dbReference type="InterPro" id="IPR004165">
    <property type="entry name" value="CoA_trans_fam_I"/>
</dbReference>
<dbReference type="SMART" id="SM00882">
    <property type="entry name" value="CoA_trans"/>
    <property type="match status" value="1"/>
</dbReference>
<dbReference type="InterPro" id="IPR037171">
    <property type="entry name" value="NagB/RpiA_transferase-like"/>
</dbReference>
<dbReference type="GO" id="GO:0008410">
    <property type="term" value="F:CoA-transferase activity"/>
    <property type="evidence" value="ECO:0007669"/>
    <property type="project" value="InterPro"/>
</dbReference>
<keyword evidence="2" id="KW-0808">Transferase</keyword>
<dbReference type="EMBL" id="REFZ01000002">
    <property type="protein sequence ID" value="RQH02365.1"/>
    <property type="molecule type" value="Genomic_DNA"/>
</dbReference>
<gene>
    <name evidence="2" type="ORF">EA472_03420</name>
</gene>
<keyword evidence="3" id="KW-1185">Reference proteome</keyword>
<comment type="caution">
    <text evidence="2">The sequence shown here is derived from an EMBL/GenBank/DDBJ whole genome shotgun (WGS) entry which is preliminary data.</text>
</comment>
<accession>A0A3N6MLL2</accession>
<organism evidence="2 3">
    <name type="scientific">Natrarchaeobius chitinivorans</name>
    <dbReference type="NCBI Taxonomy" id="1679083"/>
    <lineage>
        <taxon>Archaea</taxon>
        <taxon>Methanobacteriati</taxon>
        <taxon>Methanobacteriota</taxon>
        <taxon>Stenosarchaea group</taxon>
        <taxon>Halobacteria</taxon>
        <taxon>Halobacteriales</taxon>
        <taxon>Natrialbaceae</taxon>
        <taxon>Natrarchaeobius</taxon>
    </lineage>
</organism>
<reference evidence="2 3" key="1">
    <citation type="submission" date="2018-10" db="EMBL/GenBank/DDBJ databases">
        <title>Natrarchaeobius chitinivorans gen. nov., sp. nov., and Natrarchaeobius haloalkaliphilus sp. nov., alkaliphilic, chitin-utilizing haloarchaea from hypersaline alkaline lakes.</title>
        <authorList>
            <person name="Sorokin D.Y."/>
            <person name="Elcheninov A.G."/>
            <person name="Kostrikina N.A."/>
            <person name="Bale N.J."/>
            <person name="Sinninghe Damste J.S."/>
            <person name="Khijniak T.V."/>
            <person name="Kublanov I.V."/>
            <person name="Toshchakov S.V."/>
        </authorList>
    </citation>
    <scope>NUCLEOTIDE SEQUENCE [LARGE SCALE GENOMIC DNA]</scope>
    <source>
        <strain evidence="2 3">AArcht7</strain>
    </source>
</reference>
<name>A0A3N6MLL2_NATCH</name>